<feature type="transmembrane region" description="Helical" evidence="1">
    <location>
        <begin position="53"/>
        <end position="71"/>
    </location>
</feature>
<protein>
    <submittedName>
        <fullName evidence="2">Uncharacterized protein</fullName>
    </submittedName>
</protein>
<name>F0ZGY8_DICPU</name>
<feature type="transmembrane region" description="Helical" evidence="1">
    <location>
        <begin position="313"/>
        <end position="333"/>
    </location>
</feature>
<dbReference type="OMA" id="KRFYTYY"/>
<feature type="transmembrane region" description="Helical" evidence="1">
    <location>
        <begin position="121"/>
        <end position="145"/>
    </location>
</feature>
<organism evidence="2 3">
    <name type="scientific">Dictyostelium purpureum</name>
    <name type="common">Slime mold</name>
    <dbReference type="NCBI Taxonomy" id="5786"/>
    <lineage>
        <taxon>Eukaryota</taxon>
        <taxon>Amoebozoa</taxon>
        <taxon>Evosea</taxon>
        <taxon>Eumycetozoa</taxon>
        <taxon>Dictyostelia</taxon>
        <taxon>Dictyosteliales</taxon>
        <taxon>Dictyosteliaceae</taxon>
        <taxon>Dictyostelium</taxon>
    </lineage>
</organism>
<evidence type="ECO:0000313" key="2">
    <source>
        <dbReference type="EMBL" id="EGC36797.1"/>
    </source>
</evidence>
<sequence length="419" mass="49405">MYRLRLQIFPIIKRFYTYYYHLLSQQNIFRSNKTNNQECFIDEFGWKVLIKGVTIDIISSAFVQILLYYIYNPLLLWKSKPYEYYLIDIDNNHQFNNDNNNNITYNNNEVLALLKNKQNNLYSMFSIISISIFVGGLLGVIQYISQYFKIKLQFRLEEKLQKVHKDSKKFNINPIFCLNQSSSLFNTDSNKNKSYRKIQDEIDSIGSESGQSIKLNHYYKINESLNLTERTIKEGMNSPVLNFLYSVFGDSLLSVFNEVFFYFVFLFLFNILNYYQASIFINIIKGGQSNTNALASSNPISYFINYLYYRSPVLILLISSIVAIIVTHPLVVFQTQLEAFQFSNLLLNLIFKYPEPLKIKQNSNDQEVPNRKDEDLISFSKKFKRIYSKNHWVGFVGRLLYVPLKFTIVSLWFDFLVSL</sequence>
<evidence type="ECO:0000313" key="3">
    <source>
        <dbReference type="Proteomes" id="UP000001064"/>
    </source>
</evidence>
<keyword evidence="1" id="KW-1133">Transmembrane helix</keyword>
<dbReference type="OrthoDB" id="20705at2759"/>
<proteinExistence type="predicted"/>
<reference evidence="3" key="1">
    <citation type="journal article" date="2011" name="Genome Biol.">
        <title>Comparative genomics of the social amoebae Dictyostelium discoideum and Dictyostelium purpureum.</title>
        <authorList>
            <consortium name="US DOE Joint Genome Institute (JGI-PGF)"/>
            <person name="Sucgang R."/>
            <person name="Kuo A."/>
            <person name="Tian X."/>
            <person name="Salerno W."/>
            <person name="Parikh A."/>
            <person name="Feasley C.L."/>
            <person name="Dalin E."/>
            <person name="Tu H."/>
            <person name="Huang E."/>
            <person name="Barry K."/>
            <person name="Lindquist E."/>
            <person name="Shapiro H."/>
            <person name="Bruce D."/>
            <person name="Schmutz J."/>
            <person name="Salamov A."/>
            <person name="Fey P."/>
            <person name="Gaudet P."/>
            <person name="Anjard C."/>
            <person name="Babu M.M."/>
            <person name="Basu S."/>
            <person name="Bushmanova Y."/>
            <person name="van der Wel H."/>
            <person name="Katoh-Kurasawa M."/>
            <person name="Dinh C."/>
            <person name="Coutinho P.M."/>
            <person name="Saito T."/>
            <person name="Elias M."/>
            <person name="Schaap P."/>
            <person name="Kay R.R."/>
            <person name="Henrissat B."/>
            <person name="Eichinger L."/>
            <person name="Rivero F."/>
            <person name="Putnam N.H."/>
            <person name="West C.M."/>
            <person name="Loomis W.F."/>
            <person name="Chisholm R.L."/>
            <person name="Shaulsky G."/>
            <person name="Strassmann J.E."/>
            <person name="Queller D.C."/>
            <person name="Kuspa A."/>
            <person name="Grigoriev I.V."/>
        </authorList>
    </citation>
    <scope>NUCLEOTIDE SEQUENCE [LARGE SCALE GENOMIC DNA]</scope>
    <source>
        <strain evidence="3">QSDP1</strain>
    </source>
</reference>
<dbReference type="EMBL" id="GL871016">
    <property type="protein sequence ID" value="EGC36797.1"/>
    <property type="molecule type" value="Genomic_DNA"/>
</dbReference>
<evidence type="ECO:0000256" key="1">
    <source>
        <dbReference type="SAM" id="Phobius"/>
    </source>
</evidence>
<keyword evidence="1" id="KW-0472">Membrane</keyword>
<gene>
    <name evidence="2" type="ORF">DICPUDRAFT_77555</name>
</gene>
<dbReference type="FunCoup" id="F0ZGY8">
    <property type="interactions" value="796"/>
</dbReference>
<dbReference type="VEuPathDB" id="AmoebaDB:DICPUDRAFT_77555"/>
<dbReference type="GeneID" id="10504080"/>
<keyword evidence="1" id="KW-0812">Transmembrane</keyword>
<dbReference type="Proteomes" id="UP000001064">
    <property type="component" value="Unassembled WGS sequence"/>
</dbReference>
<dbReference type="RefSeq" id="XP_003286668.1">
    <property type="nucleotide sequence ID" value="XM_003286620.1"/>
</dbReference>
<dbReference type="AlphaFoldDB" id="F0ZGY8"/>
<accession>F0ZGY8</accession>
<dbReference type="eggNOG" id="ENOG502RCMD">
    <property type="taxonomic scope" value="Eukaryota"/>
</dbReference>
<dbReference type="KEGG" id="dpp:DICPUDRAFT_77555"/>
<keyword evidence="3" id="KW-1185">Reference proteome</keyword>
<dbReference type="InParanoid" id="F0ZGY8"/>
<feature type="transmembrane region" description="Helical" evidence="1">
    <location>
        <begin position="259"/>
        <end position="284"/>
    </location>
</feature>
<feature type="transmembrane region" description="Helical" evidence="1">
    <location>
        <begin position="392"/>
        <end position="413"/>
    </location>
</feature>